<dbReference type="Proteomes" id="UP000828390">
    <property type="component" value="Unassembled WGS sequence"/>
</dbReference>
<protein>
    <submittedName>
        <fullName evidence="1">Uncharacterized protein</fullName>
    </submittedName>
</protein>
<evidence type="ECO:0000313" key="1">
    <source>
        <dbReference type="EMBL" id="KAH3860867.1"/>
    </source>
</evidence>
<organism evidence="1 2">
    <name type="scientific">Dreissena polymorpha</name>
    <name type="common">Zebra mussel</name>
    <name type="synonym">Mytilus polymorpha</name>
    <dbReference type="NCBI Taxonomy" id="45954"/>
    <lineage>
        <taxon>Eukaryota</taxon>
        <taxon>Metazoa</taxon>
        <taxon>Spiralia</taxon>
        <taxon>Lophotrochozoa</taxon>
        <taxon>Mollusca</taxon>
        <taxon>Bivalvia</taxon>
        <taxon>Autobranchia</taxon>
        <taxon>Heteroconchia</taxon>
        <taxon>Euheterodonta</taxon>
        <taxon>Imparidentia</taxon>
        <taxon>Neoheterodontei</taxon>
        <taxon>Myida</taxon>
        <taxon>Dreissenoidea</taxon>
        <taxon>Dreissenidae</taxon>
        <taxon>Dreissena</taxon>
    </lineage>
</organism>
<proteinExistence type="predicted"/>
<reference evidence="1" key="2">
    <citation type="submission" date="2020-11" db="EMBL/GenBank/DDBJ databases">
        <authorList>
            <person name="McCartney M.A."/>
            <person name="Auch B."/>
            <person name="Kono T."/>
            <person name="Mallez S."/>
            <person name="Becker A."/>
            <person name="Gohl D.M."/>
            <person name="Silverstein K.A.T."/>
            <person name="Koren S."/>
            <person name="Bechman K.B."/>
            <person name="Herman A."/>
            <person name="Abrahante J.E."/>
            <person name="Garbe J."/>
        </authorList>
    </citation>
    <scope>NUCLEOTIDE SEQUENCE</scope>
    <source>
        <strain evidence="1">Duluth1</strain>
        <tissue evidence="1">Whole animal</tissue>
    </source>
</reference>
<sequence length="80" mass="9168">MRLKNPYEALGTAPVDRGVCFQIQSYKGLTIPSVSSLSGHSEPIDSRRCKTQRQDHAVYETPFKCFCKVVFCDWHFKNGR</sequence>
<name>A0A9D4RBQ1_DREPO</name>
<evidence type="ECO:0000313" key="2">
    <source>
        <dbReference type="Proteomes" id="UP000828390"/>
    </source>
</evidence>
<dbReference type="EMBL" id="JAIWYP010000002">
    <property type="protein sequence ID" value="KAH3860867.1"/>
    <property type="molecule type" value="Genomic_DNA"/>
</dbReference>
<comment type="caution">
    <text evidence="1">The sequence shown here is derived from an EMBL/GenBank/DDBJ whole genome shotgun (WGS) entry which is preliminary data.</text>
</comment>
<reference evidence="1" key="1">
    <citation type="journal article" date="2019" name="bioRxiv">
        <title>The Genome of the Zebra Mussel, Dreissena polymorpha: A Resource for Invasive Species Research.</title>
        <authorList>
            <person name="McCartney M.A."/>
            <person name="Auch B."/>
            <person name="Kono T."/>
            <person name="Mallez S."/>
            <person name="Zhang Y."/>
            <person name="Obille A."/>
            <person name="Becker A."/>
            <person name="Abrahante J.E."/>
            <person name="Garbe J."/>
            <person name="Badalamenti J.P."/>
            <person name="Herman A."/>
            <person name="Mangelson H."/>
            <person name="Liachko I."/>
            <person name="Sullivan S."/>
            <person name="Sone E.D."/>
            <person name="Koren S."/>
            <person name="Silverstein K.A.T."/>
            <person name="Beckman K.B."/>
            <person name="Gohl D.M."/>
        </authorList>
    </citation>
    <scope>NUCLEOTIDE SEQUENCE</scope>
    <source>
        <strain evidence="1">Duluth1</strain>
        <tissue evidence="1">Whole animal</tissue>
    </source>
</reference>
<dbReference type="AlphaFoldDB" id="A0A9D4RBQ1"/>
<gene>
    <name evidence="1" type="ORF">DPMN_023790</name>
</gene>
<accession>A0A9D4RBQ1</accession>
<keyword evidence="2" id="KW-1185">Reference proteome</keyword>